<evidence type="ECO:0000313" key="5">
    <source>
        <dbReference type="EMBL" id="QIX59133.1"/>
    </source>
</evidence>
<organism evidence="2 6">
    <name type="scientific">Limosilactobacillus fermentum</name>
    <name type="common">Lactobacillus fermentum</name>
    <dbReference type="NCBI Taxonomy" id="1613"/>
    <lineage>
        <taxon>Bacteria</taxon>
        <taxon>Bacillati</taxon>
        <taxon>Bacillota</taxon>
        <taxon>Bacilli</taxon>
        <taxon>Lactobacillales</taxon>
        <taxon>Lactobacillaceae</taxon>
        <taxon>Limosilactobacillus</taxon>
    </lineage>
</organism>
<evidence type="ECO:0000313" key="9">
    <source>
        <dbReference type="Proteomes" id="UP000503169"/>
    </source>
</evidence>
<dbReference type="GO" id="GO:0022857">
    <property type="term" value="F:transmembrane transporter activity"/>
    <property type="evidence" value="ECO:0007669"/>
    <property type="project" value="InterPro"/>
</dbReference>
<dbReference type="Proteomes" id="UP000503169">
    <property type="component" value="Chromosome"/>
</dbReference>
<dbReference type="Proteomes" id="UP000094714">
    <property type="component" value="Chromosome"/>
</dbReference>
<dbReference type="PATRIC" id="fig|1613.112.peg.435"/>
<dbReference type="AlphaFoldDB" id="A0A0F4HD48"/>
<reference evidence="2 6" key="1">
    <citation type="submission" date="2016-09" db="EMBL/GenBank/DDBJ databases">
        <title>Genome Sequence of the Lactobacillus fermentum strain NCC2970 (CNCM I-5068).</title>
        <authorList>
            <person name="Barretto C."/>
            <person name="Ngom-Bru C."/>
            <person name="Genevaz A."/>
            <person name="Fournier C."/>
            <person name="Moine D."/>
            <person name="Kassam M."/>
            <person name="Iltis A."/>
            <person name="Sagory-Zalkind P."/>
            <person name="Faucherand G."/>
            <person name="Descombes P."/>
            <person name="Duboux S."/>
        </authorList>
    </citation>
    <scope>NUCLEOTIDE SEQUENCE [LARGE SCALE GENOMIC DNA]</scope>
    <source>
        <strain evidence="2 6">NCC2970</strain>
    </source>
</reference>
<feature type="transmembrane region" description="Helical" evidence="1">
    <location>
        <begin position="12"/>
        <end position="29"/>
    </location>
</feature>
<gene>
    <name evidence="4" type="ORF">C1Y38_03305</name>
    <name evidence="3" type="ORF">GC247_08410</name>
    <name evidence="5" type="ORF">HCY95_01586</name>
    <name evidence="2" type="ORF">LACFE_CDS0413</name>
</gene>
<feature type="transmembrane region" description="Helical" evidence="1">
    <location>
        <begin position="35"/>
        <end position="53"/>
    </location>
</feature>
<reference evidence="4 7" key="2">
    <citation type="submission" date="2018-01" db="EMBL/GenBank/DDBJ databases">
        <title>Draft genome sequence of the feruloyl esterase-producing strain Lactobacillus fermentum CRL 1446, isolated from artisanal goat milk cheese.</title>
        <authorList>
            <person name="Abeijon Mukdsi M.C."/>
            <person name="Saavedra L."/>
            <person name="Gauffin Cano M.P."/>
            <person name="Hebert E.M."/>
            <person name="Medina R.B."/>
        </authorList>
    </citation>
    <scope>NUCLEOTIDE SEQUENCE [LARGE SCALE GENOMIC DNA]</scope>
    <source>
        <strain evidence="4 7">CRL 1446</strain>
    </source>
</reference>
<evidence type="ECO:0000313" key="4">
    <source>
        <dbReference type="EMBL" id="PNV58400.1"/>
    </source>
</evidence>
<keyword evidence="1" id="KW-1133">Transmembrane helix</keyword>
<feature type="transmembrane region" description="Helical" evidence="1">
    <location>
        <begin position="163"/>
        <end position="190"/>
    </location>
</feature>
<dbReference type="EMBL" id="CP017151">
    <property type="protein sequence ID" value="AOR73885.1"/>
    <property type="molecule type" value="Genomic_DNA"/>
</dbReference>
<keyword evidence="1" id="KW-0812">Transmembrane</keyword>
<protein>
    <submittedName>
        <fullName evidence="3">ECF transporter S component</fullName>
    </submittedName>
    <submittedName>
        <fullName evidence="2">Membrane protein family protein</fullName>
    </submittedName>
</protein>
<keyword evidence="1" id="KW-0472">Membrane</keyword>
<dbReference type="Proteomes" id="UP000466799">
    <property type="component" value="Unassembled WGS sequence"/>
</dbReference>
<sequence length="197" mass="20709">MQNRQQIQRLTTQALLIVIIVLQDLIPMIGNLPLGPLSITTLPITVGVVAVVWGPREGMVVGGVWGLLTWVRAFVYPSSPLAPLIFTNPLISFVPRLLIGLVAGWVFIGLKKVVSPSLAACFAGLMGSVTNTVLVLGGIYLFANTPAVASAYHATTSNLATALLAVVTTNGLVEMLVTALVVPAIALPVVHALKKDQ</sequence>
<evidence type="ECO:0000313" key="7">
    <source>
        <dbReference type="Proteomes" id="UP000236514"/>
    </source>
</evidence>
<evidence type="ECO:0000313" key="2">
    <source>
        <dbReference type="EMBL" id="AOR73885.1"/>
    </source>
</evidence>
<dbReference type="Pfam" id="PF12822">
    <property type="entry name" value="ECF_trnsprt"/>
    <property type="match status" value="1"/>
</dbReference>
<proteinExistence type="predicted"/>
<feature type="transmembrane region" description="Helical" evidence="1">
    <location>
        <begin position="90"/>
        <end position="110"/>
    </location>
</feature>
<evidence type="ECO:0000313" key="8">
    <source>
        <dbReference type="Proteomes" id="UP000466799"/>
    </source>
</evidence>
<reference evidence="5 9" key="4">
    <citation type="submission" date="2020-04" db="EMBL/GenBank/DDBJ databases">
        <title>Novel strain L. Fermentum HFD1 producer antibacterial peptides.</title>
        <authorList>
            <person name="Ozhegov G.D."/>
            <person name="Pavlova A.S."/>
            <person name="Zhuravleva D.E."/>
            <person name="Gogoleva N.V."/>
            <person name="Shagimardanova E.I."/>
            <person name="Markelova M.I."/>
            <person name="Yarullina D.R."/>
            <person name="Kayumov A.R."/>
        </authorList>
    </citation>
    <scope>NUCLEOTIDE SEQUENCE [LARGE SCALE GENOMIC DNA]</scope>
    <source>
        <strain evidence="5 9">HFD1</strain>
    </source>
</reference>
<evidence type="ECO:0000256" key="1">
    <source>
        <dbReference type="SAM" id="Phobius"/>
    </source>
</evidence>
<dbReference type="Gene3D" id="1.10.1760.20">
    <property type="match status" value="1"/>
</dbReference>
<name>A0A0F4HD48_LIMFE</name>
<dbReference type="EMBL" id="CP050919">
    <property type="protein sequence ID" value="QIX59133.1"/>
    <property type="molecule type" value="Genomic_DNA"/>
</dbReference>
<dbReference type="EMBL" id="POTQ01000004">
    <property type="protein sequence ID" value="PNV58400.1"/>
    <property type="molecule type" value="Genomic_DNA"/>
</dbReference>
<evidence type="ECO:0000313" key="3">
    <source>
        <dbReference type="EMBL" id="MPQ35880.1"/>
    </source>
</evidence>
<reference evidence="3 8" key="3">
    <citation type="submission" date="2019-10" db="EMBL/GenBank/DDBJ databases">
        <title>Genome Sequencing and assembly of Lactobacillus fermentum I2, a lactic acid bacteria.</title>
        <authorList>
            <person name="Lopes L.S."/>
            <person name="Persinoti G.F."/>
            <person name="Riano-Pachon D.M."/>
            <person name="Labate C.A."/>
        </authorList>
    </citation>
    <scope>NUCLEOTIDE SEQUENCE [LARGE SCALE GENOMIC DNA]</scope>
    <source>
        <strain evidence="3 8">I2</strain>
    </source>
</reference>
<dbReference type="Proteomes" id="UP000236514">
    <property type="component" value="Unassembled WGS sequence"/>
</dbReference>
<dbReference type="InterPro" id="IPR024529">
    <property type="entry name" value="ECF_trnsprt_substrate-spec"/>
</dbReference>
<feature type="transmembrane region" description="Helical" evidence="1">
    <location>
        <begin position="117"/>
        <end position="143"/>
    </location>
</feature>
<dbReference type="RefSeq" id="WP_003684189.1">
    <property type="nucleotide sequence ID" value="NZ_AP024320.1"/>
</dbReference>
<dbReference type="GeneID" id="83716251"/>
<evidence type="ECO:0000313" key="6">
    <source>
        <dbReference type="Proteomes" id="UP000094714"/>
    </source>
</evidence>
<accession>A0A0F4HD48</accession>
<dbReference type="EMBL" id="WHJL01000115">
    <property type="protein sequence ID" value="MPQ35880.1"/>
    <property type="molecule type" value="Genomic_DNA"/>
</dbReference>
<feature type="transmembrane region" description="Helical" evidence="1">
    <location>
        <begin position="60"/>
        <end position="78"/>
    </location>
</feature>